<organism evidence="1">
    <name type="scientific">marine sediment metagenome</name>
    <dbReference type="NCBI Taxonomy" id="412755"/>
    <lineage>
        <taxon>unclassified sequences</taxon>
        <taxon>metagenomes</taxon>
        <taxon>ecological metagenomes</taxon>
    </lineage>
</organism>
<sequence>MTRGATIDLPRYCAYIKEHGEHLLPYAALDVIGDWKGSAKNLEFMQAEGLVPLPTFHFGGPEKELRRLLTVYDYIALGGVVGATRKTMQPFLDSCWRIIQDFWPIKIHIFGVMA</sequence>
<accession>A0A0F9BVY8</accession>
<protein>
    <submittedName>
        <fullName evidence="1">Uncharacterized protein</fullName>
    </submittedName>
</protein>
<feature type="non-terminal residue" evidence="1">
    <location>
        <position position="114"/>
    </location>
</feature>
<dbReference type="AlphaFoldDB" id="A0A0F9BVY8"/>
<dbReference type="EMBL" id="LAZR01049891">
    <property type="protein sequence ID" value="KKK88576.1"/>
    <property type="molecule type" value="Genomic_DNA"/>
</dbReference>
<comment type="caution">
    <text evidence="1">The sequence shown here is derived from an EMBL/GenBank/DDBJ whole genome shotgun (WGS) entry which is preliminary data.</text>
</comment>
<gene>
    <name evidence="1" type="ORF">LCGC14_2741760</name>
</gene>
<reference evidence="1" key="1">
    <citation type="journal article" date="2015" name="Nature">
        <title>Complex archaea that bridge the gap between prokaryotes and eukaryotes.</title>
        <authorList>
            <person name="Spang A."/>
            <person name="Saw J.H."/>
            <person name="Jorgensen S.L."/>
            <person name="Zaremba-Niedzwiedzka K."/>
            <person name="Martijn J."/>
            <person name="Lind A.E."/>
            <person name="van Eijk R."/>
            <person name="Schleper C."/>
            <person name="Guy L."/>
            <person name="Ettema T.J."/>
        </authorList>
    </citation>
    <scope>NUCLEOTIDE SEQUENCE</scope>
</reference>
<proteinExistence type="predicted"/>
<name>A0A0F9BVY8_9ZZZZ</name>
<evidence type="ECO:0000313" key="1">
    <source>
        <dbReference type="EMBL" id="KKK88576.1"/>
    </source>
</evidence>